<dbReference type="AlphaFoldDB" id="A0A5C3LNG9"/>
<dbReference type="GO" id="GO:0046872">
    <property type="term" value="F:metal ion binding"/>
    <property type="evidence" value="ECO:0007669"/>
    <property type="project" value="UniProtKB-KW"/>
</dbReference>
<feature type="binding site" evidence="7">
    <location>
        <position position="194"/>
    </location>
    <ligand>
        <name>Zn(2+)</name>
        <dbReference type="ChEBI" id="CHEBI:29105"/>
        <label>1</label>
    </ligand>
</feature>
<evidence type="ECO:0000256" key="5">
    <source>
        <dbReference type="ARBA" id="ARBA00022833"/>
    </source>
</evidence>
<evidence type="ECO:0000313" key="10">
    <source>
        <dbReference type="Proteomes" id="UP000308652"/>
    </source>
</evidence>
<feature type="binding site" evidence="7">
    <location>
        <position position="126"/>
    </location>
    <ligand>
        <name>Zn(2+)</name>
        <dbReference type="ChEBI" id="CHEBI:29105"/>
        <label>2</label>
    </ligand>
</feature>
<dbReference type="EMBL" id="ML213647">
    <property type="protein sequence ID" value="TFK33516.1"/>
    <property type="molecule type" value="Genomic_DNA"/>
</dbReference>
<dbReference type="Pfam" id="PF01546">
    <property type="entry name" value="Peptidase_M20"/>
    <property type="match status" value="1"/>
</dbReference>
<feature type="binding site" evidence="7">
    <location>
        <position position="222"/>
    </location>
    <ligand>
        <name>Zn(2+)</name>
        <dbReference type="ChEBI" id="CHEBI:29105"/>
        <label>2</label>
    </ligand>
</feature>
<feature type="binding site" evidence="7">
    <location>
        <position position="159"/>
    </location>
    <ligand>
        <name>Zn(2+)</name>
        <dbReference type="ChEBI" id="CHEBI:29105"/>
        <label>2</label>
    </ligand>
</feature>
<evidence type="ECO:0000256" key="4">
    <source>
        <dbReference type="ARBA" id="ARBA00022801"/>
    </source>
</evidence>
<keyword evidence="10" id="KW-1185">Reference proteome</keyword>
<protein>
    <submittedName>
        <fullName evidence="9">Uncharacterized protein</fullName>
    </submittedName>
</protein>
<keyword evidence="2" id="KW-0645">Protease</keyword>
<dbReference type="InterPro" id="IPR017141">
    <property type="entry name" value="Pept_M20_carboxypep"/>
</dbReference>
<evidence type="ECO:0000256" key="1">
    <source>
        <dbReference type="ARBA" id="ARBA00006247"/>
    </source>
</evidence>
<dbReference type="InterPro" id="IPR001261">
    <property type="entry name" value="ArgE/DapE_CS"/>
</dbReference>
<organism evidence="9 10">
    <name type="scientific">Crucibulum laeve</name>
    <dbReference type="NCBI Taxonomy" id="68775"/>
    <lineage>
        <taxon>Eukaryota</taxon>
        <taxon>Fungi</taxon>
        <taxon>Dikarya</taxon>
        <taxon>Basidiomycota</taxon>
        <taxon>Agaricomycotina</taxon>
        <taxon>Agaricomycetes</taxon>
        <taxon>Agaricomycetidae</taxon>
        <taxon>Agaricales</taxon>
        <taxon>Agaricineae</taxon>
        <taxon>Nidulariaceae</taxon>
        <taxon>Crucibulum</taxon>
    </lineage>
</organism>
<feature type="active site" evidence="6">
    <location>
        <position position="128"/>
    </location>
</feature>
<reference evidence="9 10" key="1">
    <citation type="journal article" date="2019" name="Nat. Ecol. Evol.">
        <title>Megaphylogeny resolves global patterns of mushroom evolution.</title>
        <authorList>
            <person name="Varga T."/>
            <person name="Krizsan K."/>
            <person name="Foldi C."/>
            <person name="Dima B."/>
            <person name="Sanchez-Garcia M."/>
            <person name="Sanchez-Ramirez S."/>
            <person name="Szollosi G.J."/>
            <person name="Szarkandi J.G."/>
            <person name="Papp V."/>
            <person name="Albert L."/>
            <person name="Andreopoulos W."/>
            <person name="Angelini C."/>
            <person name="Antonin V."/>
            <person name="Barry K.W."/>
            <person name="Bougher N.L."/>
            <person name="Buchanan P."/>
            <person name="Buyck B."/>
            <person name="Bense V."/>
            <person name="Catcheside P."/>
            <person name="Chovatia M."/>
            <person name="Cooper J."/>
            <person name="Damon W."/>
            <person name="Desjardin D."/>
            <person name="Finy P."/>
            <person name="Geml J."/>
            <person name="Haridas S."/>
            <person name="Hughes K."/>
            <person name="Justo A."/>
            <person name="Karasinski D."/>
            <person name="Kautmanova I."/>
            <person name="Kiss B."/>
            <person name="Kocsube S."/>
            <person name="Kotiranta H."/>
            <person name="LaButti K.M."/>
            <person name="Lechner B.E."/>
            <person name="Liimatainen K."/>
            <person name="Lipzen A."/>
            <person name="Lukacs Z."/>
            <person name="Mihaltcheva S."/>
            <person name="Morgado L.N."/>
            <person name="Niskanen T."/>
            <person name="Noordeloos M.E."/>
            <person name="Ohm R.A."/>
            <person name="Ortiz-Santana B."/>
            <person name="Ovrebo C."/>
            <person name="Racz N."/>
            <person name="Riley R."/>
            <person name="Savchenko A."/>
            <person name="Shiryaev A."/>
            <person name="Soop K."/>
            <person name="Spirin V."/>
            <person name="Szebenyi C."/>
            <person name="Tomsovsky M."/>
            <person name="Tulloss R.E."/>
            <person name="Uehling J."/>
            <person name="Grigoriev I.V."/>
            <person name="Vagvolgyi C."/>
            <person name="Papp T."/>
            <person name="Martin F.M."/>
            <person name="Miettinen O."/>
            <person name="Hibbett D.S."/>
            <person name="Nagy L.G."/>
        </authorList>
    </citation>
    <scope>NUCLEOTIDE SEQUENCE [LARGE SCALE GENOMIC DNA]</scope>
    <source>
        <strain evidence="9 10">CBS 166.37</strain>
    </source>
</reference>
<gene>
    <name evidence="9" type="ORF">BDQ12DRAFT_715813</name>
</gene>
<dbReference type="SUPFAM" id="SSF53187">
    <property type="entry name" value="Zn-dependent exopeptidases"/>
    <property type="match status" value="1"/>
</dbReference>
<evidence type="ECO:0000256" key="7">
    <source>
        <dbReference type="PIRSR" id="PIRSR037217-2"/>
    </source>
</evidence>
<sequence length="538" mass="57922">MPMDSSPNLGAYAGTNPNSNVLAPPPSPPAQPSNWTNIYATPEYRELSARRLAGAVRVPTVSYDDILPPEQDDPRWRPFEDLQVYLRKTFPLVHTHGSPQIINRYSLLYTLPGSQRSLKPLVLAGHLDVVPVPTPSIWQHPPFSGTIDADYVHGRGSNDDKNCVIGILSALERLLEGGWIGRRGIVLAFGADEEIGGFYGAAHIFSALLSTYRPNGIAMLVDEGGSGVDTIYGRDFAVPGVVEKGRTNFVVEVDTSGGHASTPPTHTSIGVLAKIITAIEDTPIFHPRLSATNPIYAYLTALSLYSNPAQLPSWIADGVQASTPAEFQALAEKFAAQGAHERYLLQTSKAATVLVAGDKVSSLDVRRFSNSLAEQAKVTINTRVEISSSIHEVQSTYLSLIAPIAKQYSLLVNGASPTNSLSASFSSSSPTTSTIGNITLSYGSHGSLHEPSPQAPYDAKSVAWTVLARANQAAFGPQVVTAPGLMTGGTDTRHYWNLTKNIYRWTPARAGTRYGAHDVDEKIKLVMQMDEVSTDEGF</sequence>
<keyword evidence="4" id="KW-0378">Hydrolase</keyword>
<evidence type="ECO:0000256" key="6">
    <source>
        <dbReference type="PIRSR" id="PIRSR037217-1"/>
    </source>
</evidence>
<dbReference type="GO" id="GO:0000328">
    <property type="term" value="C:fungal-type vacuole lumen"/>
    <property type="evidence" value="ECO:0007669"/>
    <property type="project" value="TreeGrafter"/>
</dbReference>
<dbReference type="InterPro" id="IPR047177">
    <property type="entry name" value="Pept_M20A"/>
</dbReference>
<dbReference type="STRING" id="68775.A0A5C3LNG9"/>
<accession>A0A5C3LNG9</accession>
<dbReference type="InterPro" id="IPR002933">
    <property type="entry name" value="Peptidase_M20"/>
</dbReference>
<dbReference type="Proteomes" id="UP000308652">
    <property type="component" value="Unassembled WGS sequence"/>
</dbReference>
<keyword evidence="5 7" id="KW-0862">Zinc</keyword>
<evidence type="ECO:0000256" key="8">
    <source>
        <dbReference type="SAM" id="MobiDB-lite"/>
    </source>
</evidence>
<proteinExistence type="inferred from homology"/>
<dbReference type="PANTHER" id="PTHR45962">
    <property type="entry name" value="N-FATTY-ACYL-AMINO ACID SYNTHASE/HYDROLASE PM20D1"/>
    <property type="match status" value="1"/>
</dbReference>
<dbReference type="PIRSF" id="PIRSF037217">
    <property type="entry name" value="Carboxypeptidase_S"/>
    <property type="match status" value="1"/>
</dbReference>
<dbReference type="GO" id="GO:0004181">
    <property type="term" value="F:metallocarboxypeptidase activity"/>
    <property type="evidence" value="ECO:0007669"/>
    <property type="project" value="InterPro"/>
</dbReference>
<feature type="active site" description="Proton acceptor" evidence="6">
    <location>
        <position position="193"/>
    </location>
</feature>
<dbReference type="OrthoDB" id="3064516at2759"/>
<dbReference type="PROSITE" id="PS00759">
    <property type="entry name" value="ARGE_DAPE_CPG2_2"/>
    <property type="match status" value="1"/>
</dbReference>
<evidence type="ECO:0000256" key="2">
    <source>
        <dbReference type="ARBA" id="ARBA00022670"/>
    </source>
</evidence>
<dbReference type="GO" id="GO:0051603">
    <property type="term" value="P:proteolysis involved in protein catabolic process"/>
    <property type="evidence" value="ECO:0007669"/>
    <property type="project" value="TreeGrafter"/>
</dbReference>
<dbReference type="PANTHER" id="PTHR45962:SF1">
    <property type="entry name" value="N-FATTY-ACYL-AMINO ACID SYNTHASE_HYDROLASE PM20D1"/>
    <property type="match status" value="1"/>
</dbReference>
<feature type="region of interest" description="Disordered" evidence="8">
    <location>
        <begin position="1"/>
        <end position="35"/>
    </location>
</feature>
<feature type="binding site" evidence="7">
    <location>
        <position position="159"/>
    </location>
    <ligand>
        <name>Zn(2+)</name>
        <dbReference type="ChEBI" id="CHEBI:29105"/>
        <label>1</label>
    </ligand>
</feature>
<dbReference type="Gene3D" id="3.40.630.10">
    <property type="entry name" value="Zn peptidases"/>
    <property type="match status" value="1"/>
</dbReference>
<name>A0A5C3LNG9_9AGAR</name>
<dbReference type="Gene3D" id="1.10.150.900">
    <property type="match status" value="1"/>
</dbReference>
<comment type="similarity">
    <text evidence="1">Belongs to the peptidase M20A family.</text>
</comment>
<evidence type="ECO:0000256" key="3">
    <source>
        <dbReference type="ARBA" id="ARBA00022723"/>
    </source>
</evidence>
<evidence type="ECO:0000313" key="9">
    <source>
        <dbReference type="EMBL" id="TFK33516.1"/>
    </source>
</evidence>
<keyword evidence="3 7" id="KW-0479">Metal-binding</keyword>
<feature type="binding site" evidence="7">
    <location>
        <position position="517"/>
    </location>
    <ligand>
        <name>Zn(2+)</name>
        <dbReference type="ChEBI" id="CHEBI:29105"/>
        <label>1</label>
    </ligand>
</feature>